<dbReference type="PANTHER" id="PTHR43003">
    <property type="entry name" value="DNA-3-METHYLADENINE GLYCOSYLASE"/>
    <property type="match status" value="1"/>
</dbReference>
<dbReference type="RefSeq" id="WP_309851545.1">
    <property type="nucleotide sequence ID" value="NZ_BAAAIU010000020.1"/>
</dbReference>
<dbReference type="SUPFAM" id="SSF48150">
    <property type="entry name" value="DNA-glycosylase"/>
    <property type="match status" value="1"/>
</dbReference>
<dbReference type="GO" id="GO:0006285">
    <property type="term" value="P:base-excision repair, AP site formation"/>
    <property type="evidence" value="ECO:0007669"/>
    <property type="project" value="TreeGrafter"/>
</dbReference>
<dbReference type="InterPro" id="IPR011257">
    <property type="entry name" value="DNA_glycosylase"/>
</dbReference>
<dbReference type="GO" id="GO:0008725">
    <property type="term" value="F:DNA-3-methyladenine glycosylase activity"/>
    <property type="evidence" value="ECO:0007669"/>
    <property type="project" value="TreeGrafter"/>
</dbReference>
<dbReference type="PANTHER" id="PTHR43003:SF6">
    <property type="entry name" value="DNA GLYCOSYLASE"/>
    <property type="match status" value="1"/>
</dbReference>
<dbReference type="GO" id="GO:0032993">
    <property type="term" value="C:protein-DNA complex"/>
    <property type="evidence" value="ECO:0007669"/>
    <property type="project" value="TreeGrafter"/>
</dbReference>
<dbReference type="AlphaFoldDB" id="A0AAE4C6S7"/>
<keyword evidence="4" id="KW-1185">Reference proteome</keyword>
<accession>A0AAE4C6S7</accession>
<gene>
    <name evidence="3" type="ORF">J2S35_001417</name>
</gene>
<dbReference type="GO" id="GO:0043916">
    <property type="term" value="F:DNA-7-methylguanine glycosylase activity"/>
    <property type="evidence" value="ECO:0007669"/>
    <property type="project" value="TreeGrafter"/>
</dbReference>
<proteinExistence type="predicted"/>
<reference evidence="3" key="1">
    <citation type="submission" date="2023-07" db="EMBL/GenBank/DDBJ databases">
        <title>Sequencing the genomes of 1000 actinobacteria strains.</title>
        <authorList>
            <person name="Klenk H.-P."/>
        </authorList>
    </citation>
    <scope>NUCLEOTIDE SEQUENCE</scope>
    <source>
        <strain evidence="3">DSM 13988</strain>
    </source>
</reference>
<dbReference type="InterPro" id="IPR051912">
    <property type="entry name" value="Alkylbase_DNA_Glycosylase/TA"/>
</dbReference>
<organism evidence="3 4">
    <name type="scientific">Falsarthrobacter nasiphocae</name>
    <dbReference type="NCBI Taxonomy" id="189863"/>
    <lineage>
        <taxon>Bacteria</taxon>
        <taxon>Bacillati</taxon>
        <taxon>Actinomycetota</taxon>
        <taxon>Actinomycetes</taxon>
        <taxon>Micrococcales</taxon>
        <taxon>Micrococcaceae</taxon>
        <taxon>Falsarthrobacter</taxon>
    </lineage>
</organism>
<evidence type="ECO:0000313" key="3">
    <source>
        <dbReference type="EMBL" id="MDR6892477.1"/>
    </source>
</evidence>
<dbReference type="Proteomes" id="UP001247307">
    <property type="component" value="Unassembled WGS sequence"/>
</dbReference>
<keyword evidence="2" id="KW-0234">DNA repair</keyword>
<dbReference type="EMBL" id="JAVDUI010000001">
    <property type="protein sequence ID" value="MDR6892477.1"/>
    <property type="molecule type" value="Genomic_DNA"/>
</dbReference>
<protein>
    <submittedName>
        <fullName evidence="3">3-methyladenine DNA glycosylase/8-oxoguanine DNA glycosylase</fullName>
    </submittedName>
</protein>
<keyword evidence="1" id="KW-0227">DNA damage</keyword>
<dbReference type="GO" id="GO:0006307">
    <property type="term" value="P:DNA alkylation repair"/>
    <property type="evidence" value="ECO:0007669"/>
    <property type="project" value="TreeGrafter"/>
</dbReference>
<dbReference type="GO" id="GO:0005737">
    <property type="term" value="C:cytoplasm"/>
    <property type="evidence" value="ECO:0007669"/>
    <property type="project" value="TreeGrafter"/>
</dbReference>
<comment type="caution">
    <text evidence="3">The sequence shown here is derived from an EMBL/GenBank/DDBJ whole genome shotgun (WGS) entry which is preliminary data.</text>
</comment>
<dbReference type="Gene3D" id="1.10.340.30">
    <property type="entry name" value="Hypothetical protein, domain 2"/>
    <property type="match status" value="1"/>
</dbReference>
<evidence type="ECO:0000256" key="1">
    <source>
        <dbReference type="ARBA" id="ARBA00022763"/>
    </source>
</evidence>
<dbReference type="GO" id="GO:0032131">
    <property type="term" value="F:alkylated DNA binding"/>
    <property type="evidence" value="ECO:0007669"/>
    <property type="project" value="TreeGrafter"/>
</dbReference>
<evidence type="ECO:0000256" key="2">
    <source>
        <dbReference type="ARBA" id="ARBA00023204"/>
    </source>
</evidence>
<sequence>MKPTVRTLRLPPGFSVRTAVRRLRWSSSDPSILEGGPEGTWLAFRTPDGPATLRILPETRGPDGRFTVRAGAWGPGGPWAAAHADELLGLADDWADFDDDVAGALPAPLAALRRTAPMLGAPRTRRVWDALFPSILGQRVTSIEARFAYTRLSRRYGDPAPGSESGVAPPGLRLPPTREAVGRIPSWEWHAAKVDRARAVAAMEAARAAGLERLADAEEPDAAARLRSLPGVGVWTAAETVQRSHAAKDEISLGDYHLAHHVGQVLLGFRVDDDGLLELLAPFAGHRQRVVRLVMASGIAKQAFGPRLSPLDHRAR</sequence>
<name>A0AAE4C6S7_9MICC</name>
<evidence type="ECO:0000313" key="4">
    <source>
        <dbReference type="Proteomes" id="UP001247307"/>
    </source>
</evidence>